<proteinExistence type="predicted"/>
<name>A0ABR3FNM6_9AGAR</name>
<gene>
    <name evidence="2" type="ORF">V5O48_004988</name>
</gene>
<feature type="region of interest" description="Disordered" evidence="1">
    <location>
        <begin position="21"/>
        <end position="57"/>
    </location>
</feature>
<keyword evidence="3" id="KW-1185">Reference proteome</keyword>
<evidence type="ECO:0000313" key="3">
    <source>
        <dbReference type="Proteomes" id="UP001465976"/>
    </source>
</evidence>
<feature type="compositionally biased region" description="Low complexity" evidence="1">
    <location>
        <begin position="21"/>
        <end position="33"/>
    </location>
</feature>
<evidence type="ECO:0000256" key="1">
    <source>
        <dbReference type="SAM" id="MobiDB-lite"/>
    </source>
</evidence>
<dbReference type="EMBL" id="JBAHYK010000184">
    <property type="protein sequence ID" value="KAL0577014.1"/>
    <property type="molecule type" value="Genomic_DNA"/>
</dbReference>
<evidence type="ECO:0000313" key="2">
    <source>
        <dbReference type="EMBL" id="KAL0577014.1"/>
    </source>
</evidence>
<feature type="non-terminal residue" evidence="2">
    <location>
        <position position="1"/>
    </location>
</feature>
<feature type="compositionally biased region" description="Low complexity" evidence="1">
    <location>
        <begin position="42"/>
        <end position="57"/>
    </location>
</feature>
<protein>
    <submittedName>
        <fullName evidence="2">Uncharacterized protein</fullName>
    </submittedName>
</protein>
<organism evidence="2 3">
    <name type="scientific">Marasmius crinis-equi</name>
    <dbReference type="NCBI Taxonomy" id="585013"/>
    <lineage>
        <taxon>Eukaryota</taxon>
        <taxon>Fungi</taxon>
        <taxon>Dikarya</taxon>
        <taxon>Basidiomycota</taxon>
        <taxon>Agaricomycotina</taxon>
        <taxon>Agaricomycetes</taxon>
        <taxon>Agaricomycetidae</taxon>
        <taxon>Agaricales</taxon>
        <taxon>Marasmiineae</taxon>
        <taxon>Marasmiaceae</taxon>
        <taxon>Marasmius</taxon>
    </lineage>
</organism>
<sequence length="57" mass="5425">GNLNQNTGNCQTFTINNYGSSGSGSGSNSNNNGGSSGGGLLSGLTGKNGLLGSLGLF</sequence>
<comment type="caution">
    <text evidence="2">The sequence shown here is derived from an EMBL/GenBank/DDBJ whole genome shotgun (WGS) entry which is preliminary data.</text>
</comment>
<reference evidence="2 3" key="1">
    <citation type="submission" date="2024-02" db="EMBL/GenBank/DDBJ databases">
        <title>A draft genome for the cacao thread blight pathogen Marasmius crinis-equi.</title>
        <authorList>
            <person name="Cohen S.P."/>
            <person name="Baruah I.K."/>
            <person name="Amoako-Attah I."/>
            <person name="Bukari Y."/>
            <person name="Meinhardt L.W."/>
            <person name="Bailey B.A."/>
        </authorList>
    </citation>
    <scope>NUCLEOTIDE SEQUENCE [LARGE SCALE GENOMIC DNA]</scope>
    <source>
        <strain evidence="2 3">GH-76</strain>
    </source>
</reference>
<accession>A0ABR3FNM6</accession>
<dbReference type="Proteomes" id="UP001465976">
    <property type="component" value="Unassembled WGS sequence"/>
</dbReference>